<gene>
    <name evidence="1" type="ORF">B0T17DRAFT_495228</name>
</gene>
<protein>
    <submittedName>
        <fullName evidence="1">Haloacid dehalogenase-like hydrolase-domain-containing protein</fullName>
    </submittedName>
</protein>
<sequence>MNIPQAPPRAVIFDLGDVLFQWSAKTTTSIPAQELKNVLSTPVWHSYERGEITRDSCYEASAGQFSVAASEISEAFVQARASLQPDQAIVSFIRELKKDPPVRVYAMSNIGKEDFEELETKLDWNMFDGVFTSVAAGMRKPEPAFYQHVLDSIGLSGSQVVFVDDKEENVRAARDLGIHGLVFGPSTVNTLRDMVESPVGRGWRWLFENAKNCDSITSDGVAFADNFAKLLIMDILKNQTLIDLSWGSRTTWNFFAGKPALIPGGIFPDDLDTTSLALQVLQPPSTTTVSSILDKMAEFVNDDGTFQTYFTLTKPRVDPIVSANILACFYTFHRGHEFEPTLQLVRRMLVDSACYMQGTHYYSSPDVCLGFIGRLLRSAPDDGHLQTTLGPLLKMRMRERLGVGAGDCSALDLAMRIVTCVQMGVGPCEDERRALLGMQCEDGGWEGGWMYRYGSTGVNIGNRGVTTAMAVAALCLSDCVGVGVDNGVDVDVDVDVDVGEDVALAIQLTAGGSPKSIAKVLQPFACY</sequence>
<dbReference type="InterPro" id="IPR006439">
    <property type="entry name" value="HAD-SF_hydro_IA"/>
</dbReference>
<proteinExistence type="predicted"/>
<organism evidence="1 2">
    <name type="scientific">Bombardia bombarda</name>
    <dbReference type="NCBI Taxonomy" id="252184"/>
    <lineage>
        <taxon>Eukaryota</taxon>
        <taxon>Fungi</taxon>
        <taxon>Dikarya</taxon>
        <taxon>Ascomycota</taxon>
        <taxon>Pezizomycotina</taxon>
        <taxon>Sordariomycetes</taxon>
        <taxon>Sordariomycetidae</taxon>
        <taxon>Sordariales</taxon>
        <taxon>Lasiosphaeriaceae</taxon>
        <taxon>Bombardia</taxon>
    </lineage>
</organism>
<accession>A0AA39WMU3</accession>
<dbReference type="GO" id="GO:0016791">
    <property type="term" value="F:phosphatase activity"/>
    <property type="evidence" value="ECO:0007669"/>
    <property type="project" value="UniProtKB-ARBA"/>
</dbReference>
<dbReference type="Gene3D" id="3.40.50.1000">
    <property type="entry name" value="HAD superfamily/HAD-like"/>
    <property type="match status" value="1"/>
</dbReference>
<dbReference type="SFLD" id="SFLDG01129">
    <property type="entry name" value="C1.5:_HAD__Beta-PGM__Phosphata"/>
    <property type="match status" value="1"/>
</dbReference>
<dbReference type="Proteomes" id="UP001174934">
    <property type="component" value="Unassembled WGS sequence"/>
</dbReference>
<keyword evidence="1" id="KW-0378">Hydrolase</keyword>
<evidence type="ECO:0000313" key="1">
    <source>
        <dbReference type="EMBL" id="KAK0618313.1"/>
    </source>
</evidence>
<reference evidence="1" key="1">
    <citation type="submission" date="2023-06" db="EMBL/GenBank/DDBJ databases">
        <title>Genome-scale phylogeny and comparative genomics of the fungal order Sordariales.</title>
        <authorList>
            <consortium name="Lawrence Berkeley National Laboratory"/>
            <person name="Hensen N."/>
            <person name="Bonometti L."/>
            <person name="Westerberg I."/>
            <person name="Brannstrom I.O."/>
            <person name="Guillou S."/>
            <person name="Cros-Aarteil S."/>
            <person name="Calhoun S."/>
            <person name="Haridas S."/>
            <person name="Kuo A."/>
            <person name="Mondo S."/>
            <person name="Pangilinan J."/>
            <person name="Riley R."/>
            <person name="LaButti K."/>
            <person name="Andreopoulos B."/>
            <person name="Lipzen A."/>
            <person name="Chen C."/>
            <person name="Yanf M."/>
            <person name="Daum C."/>
            <person name="Ng V."/>
            <person name="Clum A."/>
            <person name="Steindorff A."/>
            <person name="Ohm R."/>
            <person name="Martin F."/>
            <person name="Silar P."/>
            <person name="Natvig D."/>
            <person name="Lalanne C."/>
            <person name="Gautier V."/>
            <person name="Ament-velasquez S.L."/>
            <person name="Kruys A."/>
            <person name="Hutchinson M.I."/>
            <person name="Powell A.J."/>
            <person name="Barry K."/>
            <person name="Miller A.N."/>
            <person name="Grigoriev I.V."/>
            <person name="Debuchy R."/>
            <person name="Gladieux P."/>
            <person name="Thoren M.H."/>
            <person name="Johannesson H."/>
        </authorList>
    </citation>
    <scope>NUCLEOTIDE SEQUENCE</scope>
    <source>
        <strain evidence="1">SMH3391-2</strain>
    </source>
</reference>
<name>A0AA39WMU3_9PEZI</name>
<dbReference type="PANTHER" id="PTHR43611">
    <property type="entry name" value="ALPHA-D-GLUCOSE 1-PHOSPHATE PHOSPHATASE"/>
    <property type="match status" value="1"/>
</dbReference>
<dbReference type="NCBIfam" id="TIGR01509">
    <property type="entry name" value="HAD-SF-IA-v3"/>
    <property type="match status" value="1"/>
</dbReference>
<dbReference type="InterPro" id="IPR023198">
    <property type="entry name" value="PGP-like_dom2"/>
</dbReference>
<keyword evidence="2" id="KW-1185">Reference proteome</keyword>
<dbReference type="Pfam" id="PF00702">
    <property type="entry name" value="Hydrolase"/>
    <property type="match status" value="1"/>
</dbReference>
<comment type="caution">
    <text evidence="1">The sequence shown here is derived from an EMBL/GenBank/DDBJ whole genome shotgun (WGS) entry which is preliminary data.</text>
</comment>
<evidence type="ECO:0000313" key="2">
    <source>
        <dbReference type="Proteomes" id="UP001174934"/>
    </source>
</evidence>
<dbReference type="SUPFAM" id="SSF48239">
    <property type="entry name" value="Terpenoid cyclases/Protein prenyltransferases"/>
    <property type="match status" value="1"/>
</dbReference>
<dbReference type="EMBL" id="JAULSR010000005">
    <property type="protein sequence ID" value="KAK0618313.1"/>
    <property type="molecule type" value="Genomic_DNA"/>
</dbReference>
<dbReference type="SFLD" id="SFLDS00003">
    <property type="entry name" value="Haloacid_Dehalogenase"/>
    <property type="match status" value="1"/>
</dbReference>
<dbReference type="Gene3D" id="1.10.150.240">
    <property type="entry name" value="Putative phosphatase, domain 2"/>
    <property type="match status" value="1"/>
</dbReference>
<dbReference type="CDD" id="cd02603">
    <property type="entry name" value="HAD_sEH-N_like"/>
    <property type="match status" value="1"/>
</dbReference>
<dbReference type="AlphaFoldDB" id="A0AA39WMU3"/>
<dbReference type="SUPFAM" id="SSF56784">
    <property type="entry name" value="HAD-like"/>
    <property type="match status" value="1"/>
</dbReference>
<dbReference type="InterPro" id="IPR008930">
    <property type="entry name" value="Terpenoid_cyclase/PrenylTrfase"/>
</dbReference>
<dbReference type="InterPro" id="IPR036412">
    <property type="entry name" value="HAD-like_sf"/>
</dbReference>
<dbReference type="InterPro" id="IPR023214">
    <property type="entry name" value="HAD_sf"/>
</dbReference>
<dbReference type="PANTHER" id="PTHR43611:SF3">
    <property type="entry name" value="FLAVIN MONONUCLEOTIDE HYDROLASE 1, CHLOROPLATIC"/>
    <property type="match status" value="1"/>
</dbReference>
<dbReference type="PRINTS" id="PR00413">
    <property type="entry name" value="HADHALOGNASE"/>
</dbReference>